<organism evidence="3 4">
    <name type="scientific">Pseudonocardia ailaonensis</name>
    <dbReference type="NCBI Taxonomy" id="367279"/>
    <lineage>
        <taxon>Bacteria</taxon>
        <taxon>Bacillati</taxon>
        <taxon>Actinomycetota</taxon>
        <taxon>Actinomycetes</taxon>
        <taxon>Pseudonocardiales</taxon>
        <taxon>Pseudonocardiaceae</taxon>
        <taxon>Pseudonocardia</taxon>
    </lineage>
</organism>
<protein>
    <submittedName>
        <fullName evidence="3">Extracellular solute-binding protein</fullName>
    </submittedName>
</protein>
<dbReference type="Pfam" id="PF13531">
    <property type="entry name" value="SBP_bac_11"/>
    <property type="match status" value="1"/>
</dbReference>
<dbReference type="PANTHER" id="PTHR30006:SF2">
    <property type="entry name" value="ABC TRANSPORTER SUBSTRATE-BINDING PROTEIN"/>
    <property type="match status" value="1"/>
</dbReference>
<evidence type="ECO:0000313" key="4">
    <source>
        <dbReference type="Proteomes" id="UP001500449"/>
    </source>
</evidence>
<dbReference type="SUPFAM" id="SSF53850">
    <property type="entry name" value="Periplasmic binding protein-like II"/>
    <property type="match status" value="1"/>
</dbReference>
<keyword evidence="4" id="KW-1185">Reference proteome</keyword>
<dbReference type="Gene3D" id="3.40.190.10">
    <property type="entry name" value="Periplasmic binding protein-like II"/>
    <property type="match status" value="2"/>
</dbReference>
<evidence type="ECO:0000313" key="3">
    <source>
        <dbReference type="EMBL" id="GAA1827309.1"/>
    </source>
</evidence>
<dbReference type="EMBL" id="BAAAQK010000001">
    <property type="protein sequence ID" value="GAA1827309.1"/>
    <property type="molecule type" value="Genomic_DNA"/>
</dbReference>
<dbReference type="Proteomes" id="UP001500449">
    <property type="component" value="Unassembled WGS sequence"/>
</dbReference>
<evidence type="ECO:0000256" key="1">
    <source>
        <dbReference type="ARBA" id="ARBA00022729"/>
    </source>
</evidence>
<evidence type="ECO:0000256" key="2">
    <source>
        <dbReference type="SAM" id="SignalP"/>
    </source>
</evidence>
<sequence>MSVLALAVLSACGSGGGSAAPSGGGGAPEGDAAWQQTVAAGEKEGTVVFYSSAPQGTIDRLEKAFEAKYPKIDMQATRVTGLELATALENERNSGGSGADIALHDMIPFQYNNLGNFIPPTGPNTQRPEYKKDGITLKGVSQMHNIVPFGVAYNTSLIPNPPKDFSTLLDPALKGQIGLFDGASPAASDLYAFLEKNYGGEDFLKKLAAQQPQFFPSVAPTLQALTSGEIAITDYASSVAVQDLVDQGAPVKFVPTKPQWAIQFYTYIPNWAKHPNAAQVLYDFMASPEGQTAINKNAISVLPNIPGTIGQIGDVQTMTVEKVIDANVVNAYNARWRQIFGR</sequence>
<gene>
    <name evidence="3" type="ORF">GCM10009836_01230</name>
</gene>
<feature type="signal peptide" evidence="2">
    <location>
        <begin position="1"/>
        <end position="19"/>
    </location>
</feature>
<dbReference type="PANTHER" id="PTHR30006">
    <property type="entry name" value="THIAMINE-BINDING PERIPLASMIC PROTEIN-RELATED"/>
    <property type="match status" value="1"/>
</dbReference>
<name>A0ABN2MH99_9PSEU</name>
<keyword evidence="1 2" id="KW-0732">Signal</keyword>
<feature type="chain" id="PRO_5046490617" evidence="2">
    <location>
        <begin position="20"/>
        <end position="342"/>
    </location>
</feature>
<reference evidence="3 4" key="1">
    <citation type="journal article" date="2019" name="Int. J. Syst. Evol. Microbiol.">
        <title>The Global Catalogue of Microorganisms (GCM) 10K type strain sequencing project: providing services to taxonomists for standard genome sequencing and annotation.</title>
        <authorList>
            <consortium name="The Broad Institute Genomics Platform"/>
            <consortium name="The Broad Institute Genome Sequencing Center for Infectious Disease"/>
            <person name="Wu L."/>
            <person name="Ma J."/>
        </authorList>
    </citation>
    <scope>NUCLEOTIDE SEQUENCE [LARGE SCALE GENOMIC DNA]</scope>
    <source>
        <strain evidence="3 4">JCM 16009</strain>
    </source>
</reference>
<comment type="caution">
    <text evidence="3">The sequence shown here is derived from an EMBL/GenBank/DDBJ whole genome shotgun (WGS) entry which is preliminary data.</text>
</comment>
<proteinExistence type="predicted"/>
<accession>A0ABN2MH99</accession>